<dbReference type="EMBL" id="VSSQ01047866">
    <property type="protein sequence ID" value="MPN01892.1"/>
    <property type="molecule type" value="Genomic_DNA"/>
</dbReference>
<proteinExistence type="predicted"/>
<evidence type="ECO:0000313" key="1">
    <source>
        <dbReference type="EMBL" id="MPN01892.1"/>
    </source>
</evidence>
<name>A0A645EKV6_9ZZZZ</name>
<gene>
    <name evidence="1" type="ORF">SDC9_149105</name>
</gene>
<accession>A0A645EKV6</accession>
<comment type="caution">
    <text evidence="1">The sequence shown here is derived from an EMBL/GenBank/DDBJ whole genome shotgun (WGS) entry which is preliminary data.</text>
</comment>
<dbReference type="AlphaFoldDB" id="A0A645EKV6"/>
<protein>
    <submittedName>
        <fullName evidence="1">Uncharacterized protein</fullName>
    </submittedName>
</protein>
<sequence length="105" mass="12159">MGDLRQTAIEDRVFPRIFHRNAVSNHIADVVAKHPGERRGVLRHNNFQFQPVLIGKALYHLVMVSHLLVTVNKIGRGRVERDDPKRIFRHNLRKIIGSFLRSFTG</sequence>
<organism evidence="1">
    <name type="scientific">bioreactor metagenome</name>
    <dbReference type="NCBI Taxonomy" id="1076179"/>
    <lineage>
        <taxon>unclassified sequences</taxon>
        <taxon>metagenomes</taxon>
        <taxon>ecological metagenomes</taxon>
    </lineage>
</organism>
<reference evidence="1" key="1">
    <citation type="submission" date="2019-08" db="EMBL/GenBank/DDBJ databases">
        <authorList>
            <person name="Kucharzyk K."/>
            <person name="Murdoch R.W."/>
            <person name="Higgins S."/>
            <person name="Loffler F."/>
        </authorList>
    </citation>
    <scope>NUCLEOTIDE SEQUENCE</scope>
</reference>